<comment type="subcellular location">
    <subcellularLocation>
        <location evidence="1">Cell membrane</location>
        <topology evidence="1">Multi-pass membrane protein</topology>
    </subcellularLocation>
</comment>
<sequence>MQSTPIEKSRQRTLMTAGVLALILLIGLPVGNAYGWITDYSLNLFSKYLALAILALGMDLIWGYTGILSLGQAIFFGLGAYAMGMYLMLESSGKGVYGEAIPDFMVWNRVTELPLYWVPFKSFPIAVIGSILVPAAAAAVIGFLTFRRRVGGTYFAILTQAIAFATWLMFNRNEMNLGGTNGLTDFKSVLGFSLSEPGTQWTLYMLTAFLLIACYVGCRWLTGSKIGLIMTAIRDQEPRLRFLGYPIAQYKIFIFSVAGALSGLAGALYVTQVGIITPSQIGVLPSLEIVVWVAFGGRNSLIGAMIGAVGINAARSVLTAHFPEWWPIILGGLFVIVVLLLPNGIAGLPRQLWNGLQRLRSRSTASPQPAPQTRQRVVERQSVNPSTGSAAGGS</sequence>
<keyword evidence="4 7" id="KW-1133">Transmembrane helix</keyword>
<dbReference type="InterPro" id="IPR017778">
    <property type="entry name" value="ABC_transptr_urea_perm_UrtC"/>
</dbReference>
<evidence type="ECO:0000256" key="6">
    <source>
        <dbReference type="SAM" id="MobiDB-lite"/>
    </source>
</evidence>
<dbReference type="PANTHER" id="PTHR30482">
    <property type="entry name" value="HIGH-AFFINITY BRANCHED-CHAIN AMINO ACID TRANSPORT SYSTEM PERMEASE"/>
    <property type="match status" value="1"/>
</dbReference>
<feature type="region of interest" description="Disordered" evidence="6">
    <location>
        <begin position="363"/>
        <end position="394"/>
    </location>
</feature>
<feature type="transmembrane region" description="Helical" evidence="7">
    <location>
        <begin position="153"/>
        <end position="170"/>
    </location>
</feature>
<keyword evidence="3 7" id="KW-0812">Transmembrane</keyword>
<feature type="transmembrane region" description="Helical" evidence="7">
    <location>
        <begin position="70"/>
        <end position="89"/>
    </location>
</feature>
<dbReference type="EMBL" id="AZHX01001551">
    <property type="protein sequence ID" value="ETX02249.1"/>
    <property type="molecule type" value="Genomic_DNA"/>
</dbReference>
<evidence type="ECO:0000256" key="1">
    <source>
        <dbReference type="ARBA" id="ARBA00004651"/>
    </source>
</evidence>
<evidence type="ECO:0000256" key="7">
    <source>
        <dbReference type="SAM" id="Phobius"/>
    </source>
</evidence>
<proteinExistence type="predicted"/>
<protein>
    <recommendedName>
        <fullName evidence="10">Urea ABC transporter permease</fullName>
    </recommendedName>
</protein>
<gene>
    <name evidence="8" type="ORF">ETSY2_35940</name>
</gene>
<dbReference type="HOGENOM" id="CLU_031365_0_0_7"/>
<accession>W4LVW4</accession>
<feature type="transmembrane region" description="Helical" evidence="7">
    <location>
        <begin position="201"/>
        <end position="221"/>
    </location>
</feature>
<dbReference type="PATRIC" id="fig|1429439.4.peg.6067"/>
<evidence type="ECO:0000313" key="9">
    <source>
        <dbReference type="Proteomes" id="UP000019140"/>
    </source>
</evidence>
<dbReference type="GO" id="GO:0005886">
    <property type="term" value="C:plasma membrane"/>
    <property type="evidence" value="ECO:0007669"/>
    <property type="project" value="UniProtKB-SubCell"/>
</dbReference>
<feature type="transmembrane region" description="Helical" evidence="7">
    <location>
        <begin position="45"/>
        <end position="63"/>
    </location>
</feature>
<evidence type="ECO:0000256" key="4">
    <source>
        <dbReference type="ARBA" id="ARBA00022989"/>
    </source>
</evidence>
<dbReference type="InterPro" id="IPR001851">
    <property type="entry name" value="ABC_transp_permease"/>
</dbReference>
<evidence type="ECO:0008006" key="10">
    <source>
        <dbReference type="Google" id="ProtNLM"/>
    </source>
</evidence>
<evidence type="ECO:0000256" key="3">
    <source>
        <dbReference type="ARBA" id="ARBA00022692"/>
    </source>
</evidence>
<feature type="transmembrane region" description="Helical" evidence="7">
    <location>
        <begin position="242"/>
        <end position="269"/>
    </location>
</feature>
<dbReference type="AlphaFoldDB" id="W4LVW4"/>
<feature type="transmembrane region" description="Helical" evidence="7">
    <location>
        <begin position="123"/>
        <end position="146"/>
    </location>
</feature>
<dbReference type="PANTHER" id="PTHR30482:SF4">
    <property type="entry name" value="SLR1201 PROTEIN"/>
    <property type="match status" value="1"/>
</dbReference>
<dbReference type="Proteomes" id="UP000019140">
    <property type="component" value="Unassembled WGS sequence"/>
</dbReference>
<evidence type="ECO:0000256" key="2">
    <source>
        <dbReference type="ARBA" id="ARBA00022475"/>
    </source>
</evidence>
<dbReference type="Pfam" id="PF02653">
    <property type="entry name" value="BPD_transp_2"/>
    <property type="match status" value="1"/>
</dbReference>
<feature type="transmembrane region" description="Helical" evidence="7">
    <location>
        <begin position="328"/>
        <end position="348"/>
    </location>
</feature>
<dbReference type="CDD" id="cd06581">
    <property type="entry name" value="TM_PBP1_LivM_like"/>
    <property type="match status" value="1"/>
</dbReference>
<evidence type="ECO:0000256" key="5">
    <source>
        <dbReference type="ARBA" id="ARBA00023136"/>
    </source>
</evidence>
<keyword evidence="9" id="KW-1185">Reference proteome</keyword>
<reference evidence="8 9" key="1">
    <citation type="journal article" date="2014" name="Nature">
        <title>An environmental bacterial taxon with a large and distinct metabolic repertoire.</title>
        <authorList>
            <person name="Wilson M.C."/>
            <person name="Mori T."/>
            <person name="Ruckert C."/>
            <person name="Uria A.R."/>
            <person name="Helf M.J."/>
            <person name="Takada K."/>
            <person name="Gernert C."/>
            <person name="Steffens U.A."/>
            <person name="Heycke N."/>
            <person name="Schmitt S."/>
            <person name="Rinke C."/>
            <person name="Helfrich E.J."/>
            <person name="Brachmann A.O."/>
            <person name="Gurgui C."/>
            <person name="Wakimoto T."/>
            <person name="Kracht M."/>
            <person name="Crusemann M."/>
            <person name="Hentschel U."/>
            <person name="Abe I."/>
            <person name="Matsunaga S."/>
            <person name="Kalinowski J."/>
            <person name="Takeyama H."/>
            <person name="Piel J."/>
        </authorList>
    </citation>
    <scope>NUCLEOTIDE SEQUENCE [LARGE SCALE GENOMIC DNA]</scope>
    <source>
        <strain evidence="9">TSY2</strain>
    </source>
</reference>
<dbReference type="NCBIfam" id="TIGR03408">
    <property type="entry name" value="urea_trans_UrtC"/>
    <property type="match status" value="1"/>
</dbReference>
<comment type="caution">
    <text evidence="8">The sequence shown here is derived from an EMBL/GenBank/DDBJ whole genome shotgun (WGS) entry which is preliminary data.</text>
</comment>
<keyword evidence="5 7" id="KW-0472">Membrane</keyword>
<keyword evidence="2" id="KW-1003">Cell membrane</keyword>
<organism evidence="8 9">
    <name type="scientific">Candidatus Entotheonella gemina</name>
    <dbReference type="NCBI Taxonomy" id="1429439"/>
    <lineage>
        <taxon>Bacteria</taxon>
        <taxon>Pseudomonadati</taxon>
        <taxon>Nitrospinota/Tectimicrobiota group</taxon>
        <taxon>Candidatus Tectimicrobiota</taxon>
        <taxon>Candidatus Entotheonellia</taxon>
        <taxon>Candidatus Entotheonellales</taxon>
        <taxon>Candidatus Entotheonellaceae</taxon>
        <taxon>Candidatus Entotheonella</taxon>
    </lineage>
</organism>
<name>W4LVW4_9BACT</name>
<evidence type="ECO:0000313" key="8">
    <source>
        <dbReference type="EMBL" id="ETX02249.1"/>
    </source>
</evidence>
<dbReference type="InterPro" id="IPR043428">
    <property type="entry name" value="LivM-like"/>
</dbReference>
<dbReference type="GO" id="GO:0015658">
    <property type="term" value="F:branched-chain amino acid transmembrane transporter activity"/>
    <property type="evidence" value="ECO:0007669"/>
    <property type="project" value="InterPro"/>
</dbReference>